<dbReference type="Proteomes" id="UP000320239">
    <property type="component" value="Unassembled WGS sequence"/>
</dbReference>
<sequence>MEQEGYLAEPARRWVQDVADREYGGNWGRAAAAIIEAACEAERRPDDPWAYLTARQRSRDGR</sequence>
<evidence type="ECO:0000313" key="2">
    <source>
        <dbReference type="Proteomes" id="UP000320239"/>
    </source>
</evidence>
<keyword evidence="2" id="KW-1185">Reference proteome</keyword>
<accession>A0A561WAR7</accession>
<reference evidence="1 2" key="1">
    <citation type="submission" date="2019-06" db="EMBL/GenBank/DDBJ databases">
        <title>Sequencing the genomes of 1000 actinobacteria strains.</title>
        <authorList>
            <person name="Klenk H.-P."/>
        </authorList>
    </citation>
    <scope>NUCLEOTIDE SEQUENCE [LARGE SCALE GENOMIC DNA]</scope>
    <source>
        <strain evidence="1 2">DSM 43866</strain>
    </source>
</reference>
<protein>
    <submittedName>
        <fullName evidence="1">Uncharacterized protein</fullName>
    </submittedName>
</protein>
<comment type="caution">
    <text evidence="1">The sequence shown here is derived from an EMBL/GenBank/DDBJ whole genome shotgun (WGS) entry which is preliminary data.</text>
</comment>
<proteinExistence type="predicted"/>
<organism evidence="1 2">
    <name type="scientific">Actinoplanes teichomyceticus</name>
    <dbReference type="NCBI Taxonomy" id="1867"/>
    <lineage>
        <taxon>Bacteria</taxon>
        <taxon>Bacillati</taxon>
        <taxon>Actinomycetota</taxon>
        <taxon>Actinomycetes</taxon>
        <taxon>Micromonosporales</taxon>
        <taxon>Micromonosporaceae</taxon>
        <taxon>Actinoplanes</taxon>
    </lineage>
</organism>
<gene>
    <name evidence="1" type="ORF">FHX34_103480</name>
</gene>
<dbReference type="AlphaFoldDB" id="A0A561WAR7"/>
<name>A0A561WAR7_ACTTI</name>
<evidence type="ECO:0000313" key="1">
    <source>
        <dbReference type="EMBL" id="TWG20951.1"/>
    </source>
</evidence>
<dbReference type="EMBL" id="VIWY01000003">
    <property type="protein sequence ID" value="TWG20951.1"/>
    <property type="molecule type" value="Genomic_DNA"/>
</dbReference>